<dbReference type="Proteomes" id="UP000826550">
    <property type="component" value="Chromosome"/>
</dbReference>
<dbReference type="PROSITE" id="PS50930">
    <property type="entry name" value="HTH_LYTTR"/>
    <property type="match status" value="1"/>
</dbReference>
<evidence type="ECO:0000313" key="2">
    <source>
        <dbReference type="EMBL" id="QYN53690.1"/>
    </source>
</evidence>
<dbReference type="RefSeq" id="WP_103752553.1">
    <property type="nucleotide sequence ID" value="NZ_CP048268.1"/>
</dbReference>
<dbReference type="PANTHER" id="PTHR37299">
    <property type="entry name" value="TRANSCRIPTIONAL REGULATOR-RELATED"/>
    <property type="match status" value="1"/>
</dbReference>
<accession>A0ABX8WBI9</accession>
<dbReference type="InterPro" id="IPR046947">
    <property type="entry name" value="LytR-like"/>
</dbReference>
<proteinExistence type="predicted"/>
<dbReference type="InterPro" id="IPR007492">
    <property type="entry name" value="LytTR_DNA-bd_dom"/>
</dbReference>
<evidence type="ECO:0000313" key="3">
    <source>
        <dbReference type="Proteomes" id="UP000826550"/>
    </source>
</evidence>
<dbReference type="Gene3D" id="2.40.50.1020">
    <property type="entry name" value="LytTr DNA-binding domain"/>
    <property type="match status" value="1"/>
</dbReference>
<reference evidence="2 3" key="1">
    <citation type="submission" date="2020-01" db="EMBL/GenBank/DDBJ databases">
        <title>Vast differences in strain-level diversity in the gut microbiota of two closely related honey bee species.</title>
        <authorList>
            <person name="Ellegaard K.M."/>
            <person name="Suenami S."/>
            <person name="Miyazaki R."/>
            <person name="Engel P."/>
        </authorList>
    </citation>
    <scope>NUCLEOTIDE SEQUENCE [LARGE SCALE GENOMIC DNA]</scope>
    <source>
        <strain evidence="2 3">ESL0416</strain>
    </source>
</reference>
<name>A0ABX8WBI9_9LACO</name>
<dbReference type="SMART" id="SM00850">
    <property type="entry name" value="LytTR"/>
    <property type="match status" value="1"/>
</dbReference>
<gene>
    <name evidence="2" type="ORF">GYM71_09770</name>
</gene>
<dbReference type="Pfam" id="PF04397">
    <property type="entry name" value="LytTR"/>
    <property type="match status" value="1"/>
</dbReference>
<organism evidence="2 3">
    <name type="scientific">Lactobacillus panisapium</name>
    <dbReference type="NCBI Taxonomy" id="2012495"/>
    <lineage>
        <taxon>Bacteria</taxon>
        <taxon>Bacillati</taxon>
        <taxon>Bacillota</taxon>
        <taxon>Bacilli</taxon>
        <taxon>Lactobacillales</taxon>
        <taxon>Lactobacillaceae</taxon>
        <taxon>Lactobacillus</taxon>
    </lineage>
</organism>
<protein>
    <submittedName>
        <fullName evidence="2">LytTR family transcriptional regulator</fullName>
    </submittedName>
</protein>
<evidence type="ECO:0000259" key="1">
    <source>
        <dbReference type="PROSITE" id="PS50930"/>
    </source>
</evidence>
<keyword evidence="3" id="KW-1185">Reference proteome</keyword>
<dbReference type="PANTHER" id="PTHR37299:SF4">
    <property type="entry name" value="TRANSCRIPTIONAL REGULATOR"/>
    <property type="match status" value="1"/>
</dbReference>
<dbReference type="EMBL" id="CP048268">
    <property type="protein sequence ID" value="QYN53690.1"/>
    <property type="molecule type" value="Genomic_DNA"/>
</dbReference>
<feature type="domain" description="HTH LytTR-type" evidence="1">
    <location>
        <begin position="44"/>
        <end position="147"/>
    </location>
</feature>
<sequence>MKVKIELDPEQEEPSVTIHARELSPEVEQIYRQLQELDGRPDQLECHKDELTYYVNLADILFFETEGRQVIAHTKTEAFTVNYKLYELENLLSSQFMRISKSTILNLKQIYALTRSISNCQVHFRDSYKTVYVSRRYYHSLSDRLNERRSS</sequence>